<organism evidence="2 3">
    <name type="scientific">Portunus trituberculatus</name>
    <name type="common">Swimming crab</name>
    <name type="synonym">Neptunus trituberculatus</name>
    <dbReference type="NCBI Taxonomy" id="210409"/>
    <lineage>
        <taxon>Eukaryota</taxon>
        <taxon>Metazoa</taxon>
        <taxon>Ecdysozoa</taxon>
        <taxon>Arthropoda</taxon>
        <taxon>Crustacea</taxon>
        <taxon>Multicrustacea</taxon>
        <taxon>Malacostraca</taxon>
        <taxon>Eumalacostraca</taxon>
        <taxon>Eucarida</taxon>
        <taxon>Decapoda</taxon>
        <taxon>Pleocyemata</taxon>
        <taxon>Brachyura</taxon>
        <taxon>Eubrachyura</taxon>
        <taxon>Portunoidea</taxon>
        <taxon>Portunidae</taxon>
        <taxon>Portuninae</taxon>
        <taxon>Portunus</taxon>
    </lineage>
</organism>
<feature type="region of interest" description="Disordered" evidence="1">
    <location>
        <begin position="1"/>
        <end position="23"/>
    </location>
</feature>
<evidence type="ECO:0000256" key="1">
    <source>
        <dbReference type="SAM" id="MobiDB-lite"/>
    </source>
</evidence>
<gene>
    <name evidence="2" type="ORF">E2C01_048237</name>
</gene>
<evidence type="ECO:0000313" key="2">
    <source>
        <dbReference type="EMBL" id="MPC54328.1"/>
    </source>
</evidence>
<reference evidence="2 3" key="1">
    <citation type="submission" date="2019-05" db="EMBL/GenBank/DDBJ databases">
        <title>Another draft genome of Portunus trituberculatus and its Hox gene families provides insights of decapod evolution.</title>
        <authorList>
            <person name="Jeong J.-H."/>
            <person name="Song I."/>
            <person name="Kim S."/>
            <person name="Choi T."/>
            <person name="Kim D."/>
            <person name="Ryu S."/>
            <person name="Kim W."/>
        </authorList>
    </citation>
    <scope>NUCLEOTIDE SEQUENCE [LARGE SCALE GENOMIC DNA]</scope>
    <source>
        <tissue evidence="2">Muscle</tissue>
    </source>
</reference>
<accession>A0A5B7GB09</accession>
<protein>
    <submittedName>
        <fullName evidence="2">Uncharacterized protein</fullName>
    </submittedName>
</protein>
<proteinExistence type="predicted"/>
<sequence length="80" mass="8073">MATAAAAEGTNGDSGDHVPGEREGVACLLQHGLPVLTPSPSLSSSLTLSFTLSALLQSCRARALEGQGMASLSSEECTAR</sequence>
<dbReference type="AlphaFoldDB" id="A0A5B7GB09"/>
<name>A0A5B7GB09_PORTR</name>
<evidence type="ECO:0000313" key="3">
    <source>
        <dbReference type="Proteomes" id="UP000324222"/>
    </source>
</evidence>
<dbReference type="EMBL" id="VSRR010012272">
    <property type="protein sequence ID" value="MPC54328.1"/>
    <property type="molecule type" value="Genomic_DNA"/>
</dbReference>
<keyword evidence="3" id="KW-1185">Reference proteome</keyword>
<comment type="caution">
    <text evidence="2">The sequence shown here is derived from an EMBL/GenBank/DDBJ whole genome shotgun (WGS) entry which is preliminary data.</text>
</comment>
<dbReference type="Proteomes" id="UP000324222">
    <property type="component" value="Unassembled WGS sequence"/>
</dbReference>
<feature type="compositionally biased region" description="Basic and acidic residues" evidence="1">
    <location>
        <begin position="14"/>
        <end position="23"/>
    </location>
</feature>